<dbReference type="Proteomes" id="UP000321393">
    <property type="component" value="Unassembled WGS sequence"/>
</dbReference>
<dbReference type="EMBL" id="SSTE01000542">
    <property type="protein sequence ID" value="KAA0067477.1"/>
    <property type="molecule type" value="Genomic_DNA"/>
</dbReference>
<proteinExistence type="predicted"/>
<dbReference type="AlphaFoldDB" id="A0A5A7VJW0"/>
<comment type="caution">
    <text evidence="1">The sequence shown here is derived from an EMBL/GenBank/DDBJ whole genome shotgun (WGS) entry which is preliminary data.</text>
</comment>
<name>A0A5A7VJW0_CUCMM</name>
<evidence type="ECO:0000313" key="2">
    <source>
        <dbReference type="Proteomes" id="UP000321393"/>
    </source>
</evidence>
<dbReference type="STRING" id="1194695.A0A5A7VJW0"/>
<accession>A0A5A7VJW0</accession>
<dbReference type="OrthoDB" id="1936670at2759"/>
<sequence length="169" mass="18542">MANAMKMLDMCKHNERIQQTEAETTVSTINVADDALSKVLGPDRGHVRGFGFGVTCSKLSLLSQQDHMYKTEPSEELSNASASVLKRLNIPPTCPMPSPLSINNNSQIKCKLLDWYRSGEIVAEGRWSSNDPAALVHHVPIGPHAIRVWVDVATSEMTCIEEALESIIA</sequence>
<protein>
    <submittedName>
        <fullName evidence="1">Plant transposase</fullName>
    </submittedName>
</protein>
<gene>
    <name evidence="1" type="ORF">E6C27_scaffold40G001590</name>
</gene>
<organism evidence="1 2">
    <name type="scientific">Cucumis melo var. makuwa</name>
    <name type="common">Oriental melon</name>
    <dbReference type="NCBI Taxonomy" id="1194695"/>
    <lineage>
        <taxon>Eukaryota</taxon>
        <taxon>Viridiplantae</taxon>
        <taxon>Streptophyta</taxon>
        <taxon>Embryophyta</taxon>
        <taxon>Tracheophyta</taxon>
        <taxon>Spermatophyta</taxon>
        <taxon>Magnoliopsida</taxon>
        <taxon>eudicotyledons</taxon>
        <taxon>Gunneridae</taxon>
        <taxon>Pentapetalae</taxon>
        <taxon>rosids</taxon>
        <taxon>fabids</taxon>
        <taxon>Cucurbitales</taxon>
        <taxon>Cucurbitaceae</taxon>
        <taxon>Benincaseae</taxon>
        <taxon>Cucumis</taxon>
    </lineage>
</organism>
<evidence type="ECO:0000313" key="1">
    <source>
        <dbReference type="EMBL" id="KAA0067477.1"/>
    </source>
</evidence>
<reference evidence="1 2" key="1">
    <citation type="submission" date="2019-08" db="EMBL/GenBank/DDBJ databases">
        <title>Draft genome sequences of two oriental melons (Cucumis melo L. var makuwa).</title>
        <authorList>
            <person name="Kwon S.-Y."/>
        </authorList>
    </citation>
    <scope>NUCLEOTIDE SEQUENCE [LARGE SCALE GENOMIC DNA]</scope>
    <source>
        <strain evidence="2">cv. SW 3</strain>
        <tissue evidence="1">Leaf</tissue>
    </source>
</reference>